<keyword evidence="1" id="KW-0472">Membrane</keyword>
<keyword evidence="1" id="KW-0812">Transmembrane</keyword>
<feature type="transmembrane region" description="Helical" evidence="1">
    <location>
        <begin position="168"/>
        <end position="184"/>
    </location>
</feature>
<feature type="transmembrane region" description="Helical" evidence="1">
    <location>
        <begin position="204"/>
        <end position="222"/>
    </location>
</feature>
<name>A0ABQ7MNJ6_BRACM</name>
<reference evidence="2 3" key="1">
    <citation type="submission" date="2021-03" db="EMBL/GenBank/DDBJ databases">
        <authorList>
            <person name="King G.J."/>
            <person name="Bancroft I."/>
            <person name="Baten A."/>
            <person name="Bloomfield J."/>
            <person name="Borpatragohain P."/>
            <person name="He Z."/>
            <person name="Irish N."/>
            <person name="Irwin J."/>
            <person name="Liu K."/>
            <person name="Mauleon R.P."/>
            <person name="Moore J."/>
            <person name="Morris R."/>
            <person name="Ostergaard L."/>
            <person name="Wang B."/>
            <person name="Wells R."/>
        </authorList>
    </citation>
    <scope>NUCLEOTIDE SEQUENCE [LARGE SCALE GENOMIC DNA]</scope>
    <source>
        <strain evidence="2">R-o-18</strain>
        <tissue evidence="2">Leaf</tissue>
    </source>
</reference>
<proteinExistence type="predicted"/>
<dbReference type="Proteomes" id="UP000823674">
    <property type="component" value="Chromosome A04"/>
</dbReference>
<evidence type="ECO:0000313" key="3">
    <source>
        <dbReference type="Proteomes" id="UP000823674"/>
    </source>
</evidence>
<keyword evidence="1" id="KW-1133">Transmembrane helix</keyword>
<sequence>MKTLRRVNRVFEVANKKKDASSLGVVSYDLSLTTAAPRRRALSSTPATTSTVINSGDDEHCHHLRRKHEALIVFSPVSLSQRRHQGDEIPINSGDDKHYHQLRRNHEALILQHHLVVIPKSRVLRFKYEASIFNDNGLRTNKSCDYLSTSCHQSAALTVLSLAFLRNVAYDIVNFLLLVLVKLSSIQNNFRKHLYSFSKAFQNIGWLLNLLMSLLLLVLVKLSSVQKKKRKHLCSFRKAFQKLGWKHLCSFRKAFQNIGCYFSLFTQDRNKMGDSDFGWTRLDKENDTHVNTKEK</sequence>
<keyword evidence="3" id="KW-1185">Reference proteome</keyword>
<gene>
    <name evidence="2" type="primary">A04p013070.1_BraROA</name>
    <name evidence="2" type="ORF">IGI04_014677</name>
</gene>
<evidence type="ECO:0000313" key="2">
    <source>
        <dbReference type="EMBL" id="KAG5400070.1"/>
    </source>
</evidence>
<comment type="caution">
    <text evidence="2">The sequence shown here is derived from an EMBL/GenBank/DDBJ whole genome shotgun (WGS) entry which is preliminary data.</text>
</comment>
<protein>
    <submittedName>
        <fullName evidence="2">Uncharacterized protein</fullName>
    </submittedName>
</protein>
<evidence type="ECO:0000256" key="1">
    <source>
        <dbReference type="SAM" id="Phobius"/>
    </source>
</evidence>
<dbReference type="EMBL" id="JADBGQ010000004">
    <property type="protein sequence ID" value="KAG5400070.1"/>
    <property type="molecule type" value="Genomic_DNA"/>
</dbReference>
<organism evidence="2 3">
    <name type="scientific">Brassica rapa subsp. trilocularis</name>
    <dbReference type="NCBI Taxonomy" id="1813537"/>
    <lineage>
        <taxon>Eukaryota</taxon>
        <taxon>Viridiplantae</taxon>
        <taxon>Streptophyta</taxon>
        <taxon>Embryophyta</taxon>
        <taxon>Tracheophyta</taxon>
        <taxon>Spermatophyta</taxon>
        <taxon>Magnoliopsida</taxon>
        <taxon>eudicotyledons</taxon>
        <taxon>Gunneridae</taxon>
        <taxon>Pentapetalae</taxon>
        <taxon>rosids</taxon>
        <taxon>malvids</taxon>
        <taxon>Brassicales</taxon>
        <taxon>Brassicaceae</taxon>
        <taxon>Brassiceae</taxon>
        <taxon>Brassica</taxon>
    </lineage>
</organism>
<accession>A0ABQ7MNJ6</accession>